<dbReference type="EMBL" id="LAZR01012149">
    <property type="protein sequence ID" value="KKM32388.1"/>
    <property type="molecule type" value="Genomic_DNA"/>
</dbReference>
<dbReference type="AlphaFoldDB" id="A0A0F9LLP6"/>
<comment type="caution">
    <text evidence="1">The sequence shown here is derived from an EMBL/GenBank/DDBJ whole genome shotgun (WGS) entry which is preliminary data.</text>
</comment>
<sequence length="311" mass="34206">MASPYSVALKIQYPSGTNLNNVNVTVRNEATNESKTLATNSSGEVMFNLGQASQFPSGWAVGHIFSYIVSYTAFEFSGSHTIVSGKATFTRTVVLISVPTAPSLRLFKPQEFLDFFNLKIYEDDQANGIKMQQLVRIGEGVELGIENNVDTKFDSTYTFTELIDTNGHDDIYLISKIPILSLTTVATTQNDEGTTPDYDNNIAEWTSLTDGTDYTYNAETGRLQITNGSYMPITRKNGLYVAGTYGRTTVPVDIKTLAILETGLMMLGASFIKATLPEFADVDTKNLTWFKNYRTAVLGHYMSDGVGTLNT</sequence>
<organism evidence="1">
    <name type="scientific">marine sediment metagenome</name>
    <dbReference type="NCBI Taxonomy" id="412755"/>
    <lineage>
        <taxon>unclassified sequences</taxon>
        <taxon>metagenomes</taxon>
        <taxon>ecological metagenomes</taxon>
    </lineage>
</organism>
<evidence type="ECO:0000313" key="1">
    <source>
        <dbReference type="EMBL" id="KKM32388.1"/>
    </source>
</evidence>
<protein>
    <submittedName>
        <fullName evidence="1">Uncharacterized protein</fullName>
    </submittedName>
</protein>
<name>A0A0F9LLP6_9ZZZZ</name>
<gene>
    <name evidence="1" type="ORF">LCGC14_1565790</name>
</gene>
<accession>A0A0F9LLP6</accession>
<reference evidence="1" key="1">
    <citation type="journal article" date="2015" name="Nature">
        <title>Complex archaea that bridge the gap between prokaryotes and eukaryotes.</title>
        <authorList>
            <person name="Spang A."/>
            <person name="Saw J.H."/>
            <person name="Jorgensen S.L."/>
            <person name="Zaremba-Niedzwiedzka K."/>
            <person name="Martijn J."/>
            <person name="Lind A.E."/>
            <person name="van Eijk R."/>
            <person name="Schleper C."/>
            <person name="Guy L."/>
            <person name="Ettema T.J."/>
        </authorList>
    </citation>
    <scope>NUCLEOTIDE SEQUENCE</scope>
</reference>
<proteinExistence type="predicted"/>